<name>A0A9P7XVX1_9FUNG</name>
<gene>
    <name evidence="2" type="ORF">KI688_011964</name>
</gene>
<reference evidence="2" key="1">
    <citation type="submission" date="2021-06" db="EMBL/GenBank/DDBJ databases">
        <title>Genome Sequence of Mortierella hyaline Strain SCG-10, a Cold-Adapted, Nitrate-Reducing Fungus Isolated from Soil in Minnesota, USA.</title>
        <authorList>
            <person name="Aldossari N."/>
        </authorList>
    </citation>
    <scope>NUCLEOTIDE SEQUENCE</scope>
    <source>
        <strain evidence="2">SCG-10</strain>
    </source>
</reference>
<feature type="region of interest" description="Disordered" evidence="1">
    <location>
        <begin position="1"/>
        <end position="31"/>
    </location>
</feature>
<feature type="compositionally biased region" description="Polar residues" evidence="1">
    <location>
        <begin position="12"/>
        <end position="31"/>
    </location>
</feature>
<dbReference type="OrthoDB" id="10278530at2759"/>
<organism evidence="2 3">
    <name type="scientific">Linnemannia hyalina</name>
    <dbReference type="NCBI Taxonomy" id="64524"/>
    <lineage>
        <taxon>Eukaryota</taxon>
        <taxon>Fungi</taxon>
        <taxon>Fungi incertae sedis</taxon>
        <taxon>Mucoromycota</taxon>
        <taxon>Mortierellomycotina</taxon>
        <taxon>Mortierellomycetes</taxon>
        <taxon>Mortierellales</taxon>
        <taxon>Mortierellaceae</taxon>
        <taxon>Linnemannia</taxon>
    </lineage>
</organism>
<proteinExistence type="predicted"/>
<evidence type="ECO:0000256" key="1">
    <source>
        <dbReference type="SAM" id="MobiDB-lite"/>
    </source>
</evidence>
<keyword evidence="3" id="KW-1185">Reference proteome</keyword>
<comment type="caution">
    <text evidence="2">The sequence shown here is derived from an EMBL/GenBank/DDBJ whole genome shotgun (WGS) entry which is preliminary data.</text>
</comment>
<sequence>MAGSFYAEAAASPSSKPNSQAKMNPTQSKTVSVPVKATPIPTFVLMGYDFVSYHFA</sequence>
<dbReference type="AlphaFoldDB" id="A0A9P7XVX1"/>
<dbReference type="Proteomes" id="UP000707451">
    <property type="component" value="Unassembled WGS sequence"/>
</dbReference>
<evidence type="ECO:0000313" key="2">
    <source>
        <dbReference type="EMBL" id="KAG9067183.1"/>
    </source>
</evidence>
<evidence type="ECO:0000313" key="3">
    <source>
        <dbReference type="Proteomes" id="UP000707451"/>
    </source>
</evidence>
<accession>A0A9P7XVX1</accession>
<protein>
    <submittedName>
        <fullName evidence="2">Uncharacterized protein</fullName>
    </submittedName>
</protein>
<dbReference type="EMBL" id="JAHRHY010000008">
    <property type="protein sequence ID" value="KAG9067183.1"/>
    <property type="molecule type" value="Genomic_DNA"/>
</dbReference>